<dbReference type="STRING" id="888268.A0A1E5VNU9"/>
<keyword evidence="4" id="KW-1185">Reference proteome</keyword>
<proteinExistence type="predicted"/>
<accession>A0A1E5VNU9</accession>
<dbReference type="InterPro" id="IPR051504">
    <property type="entry name" value="Plant_metabolite_acyltrans"/>
</dbReference>
<sequence length="195" mass="21108">MVTAGRLGRASTWEAWGAARPASARLAIDALAAAEHENDAGSKATTSTCKKKPVSTFVALAALGWTAFVRAKGLTAGVDTYLGFLADLRTWLDPPVADGYLGTKLWIKKMMTLPFEWLANVAASLWFCVYEASDFGFGRPLTAGGAGVDEPRVEMVLVGGRCRCPCRQTLCAWRSSRPKSLAPLRRRRRTDRAGD</sequence>
<dbReference type="PANTHER" id="PTHR31625">
    <property type="match status" value="1"/>
</dbReference>
<dbReference type="AlphaFoldDB" id="A0A1E5VNU9"/>
<name>A0A1E5VNU9_9POAL</name>
<evidence type="ECO:0000313" key="4">
    <source>
        <dbReference type="Proteomes" id="UP000095767"/>
    </source>
</evidence>
<reference evidence="3 4" key="1">
    <citation type="submission" date="2016-09" db="EMBL/GenBank/DDBJ databases">
        <title>The draft genome of Dichanthelium oligosanthes: A C3 panicoid grass species.</title>
        <authorList>
            <person name="Studer A.J."/>
            <person name="Schnable J.C."/>
            <person name="Brutnell T.P."/>
        </authorList>
    </citation>
    <scope>NUCLEOTIDE SEQUENCE [LARGE SCALE GENOMIC DNA]</scope>
    <source>
        <strain evidence="4">cv. Kellogg 1175</strain>
        <tissue evidence="3">Leaf</tissue>
    </source>
</reference>
<evidence type="ECO:0000256" key="1">
    <source>
        <dbReference type="ARBA" id="ARBA00022679"/>
    </source>
</evidence>
<gene>
    <name evidence="3" type="ORF">BAE44_0012188</name>
</gene>
<dbReference type="EMBL" id="LWDX02033933">
    <property type="protein sequence ID" value="OEL26793.1"/>
    <property type="molecule type" value="Genomic_DNA"/>
</dbReference>
<dbReference type="Proteomes" id="UP000095767">
    <property type="component" value="Unassembled WGS sequence"/>
</dbReference>
<evidence type="ECO:0000313" key="3">
    <source>
        <dbReference type="EMBL" id="OEL26793.1"/>
    </source>
</evidence>
<keyword evidence="2" id="KW-0012">Acyltransferase</keyword>
<dbReference type="GO" id="GO:0016747">
    <property type="term" value="F:acyltransferase activity, transferring groups other than amino-acyl groups"/>
    <property type="evidence" value="ECO:0007669"/>
    <property type="project" value="UniProtKB-ARBA"/>
</dbReference>
<keyword evidence="1" id="KW-0808">Transferase</keyword>
<dbReference type="Gene3D" id="3.30.559.10">
    <property type="entry name" value="Chloramphenicol acetyltransferase-like domain"/>
    <property type="match status" value="1"/>
</dbReference>
<organism evidence="3 4">
    <name type="scientific">Dichanthelium oligosanthes</name>
    <dbReference type="NCBI Taxonomy" id="888268"/>
    <lineage>
        <taxon>Eukaryota</taxon>
        <taxon>Viridiplantae</taxon>
        <taxon>Streptophyta</taxon>
        <taxon>Embryophyta</taxon>
        <taxon>Tracheophyta</taxon>
        <taxon>Spermatophyta</taxon>
        <taxon>Magnoliopsida</taxon>
        <taxon>Liliopsida</taxon>
        <taxon>Poales</taxon>
        <taxon>Poaceae</taxon>
        <taxon>PACMAD clade</taxon>
        <taxon>Panicoideae</taxon>
        <taxon>Panicodae</taxon>
        <taxon>Paniceae</taxon>
        <taxon>Dichantheliinae</taxon>
        <taxon>Dichanthelium</taxon>
    </lineage>
</organism>
<comment type="caution">
    <text evidence="3">The sequence shown here is derived from an EMBL/GenBank/DDBJ whole genome shotgun (WGS) entry which is preliminary data.</text>
</comment>
<dbReference type="InterPro" id="IPR023213">
    <property type="entry name" value="CAT-like_dom_sf"/>
</dbReference>
<protein>
    <submittedName>
        <fullName evidence="3">Uncharacterized protein</fullName>
    </submittedName>
</protein>
<evidence type="ECO:0000256" key="2">
    <source>
        <dbReference type="ARBA" id="ARBA00023315"/>
    </source>
</evidence>